<proteinExistence type="predicted"/>
<dbReference type="Ensembl" id="ENSCSAVT00000004872.1">
    <property type="protein sequence ID" value="ENSCSAVP00000004804.1"/>
    <property type="gene ID" value="ENSCSAVG00000002864.1"/>
</dbReference>
<dbReference type="InParanoid" id="H2YHK5"/>
<name>H2YHK5_CIOSA</name>
<dbReference type="AlphaFoldDB" id="H2YHK5"/>
<organism evidence="2 3">
    <name type="scientific">Ciona savignyi</name>
    <name type="common">Pacific transparent sea squirt</name>
    <dbReference type="NCBI Taxonomy" id="51511"/>
    <lineage>
        <taxon>Eukaryota</taxon>
        <taxon>Metazoa</taxon>
        <taxon>Chordata</taxon>
        <taxon>Tunicata</taxon>
        <taxon>Ascidiacea</taxon>
        <taxon>Phlebobranchia</taxon>
        <taxon>Cionidae</taxon>
        <taxon>Ciona</taxon>
    </lineage>
</organism>
<protein>
    <submittedName>
        <fullName evidence="2">Uncharacterized protein</fullName>
    </submittedName>
</protein>
<feature type="region of interest" description="Disordered" evidence="1">
    <location>
        <begin position="1"/>
        <end position="97"/>
    </location>
</feature>
<reference evidence="2" key="3">
    <citation type="submission" date="2025-09" db="UniProtKB">
        <authorList>
            <consortium name="Ensembl"/>
        </authorList>
    </citation>
    <scope>IDENTIFICATION</scope>
</reference>
<dbReference type="Proteomes" id="UP000007875">
    <property type="component" value="Unassembled WGS sequence"/>
</dbReference>
<evidence type="ECO:0000313" key="3">
    <source>
        <dbReference type="Proteomes" id="UP000007875"/>
    </source>
</evidence>
<evidence type="ECO:0000256" key="1">
    <source>
        <dbReference type="SAM" id="MobiDB-lite"/>
    </source>
</evidence>
<evidence type="ECO:0000313" key="2">
    <source>
        <dbReference type="Ensembl" id="ENSCSAVP00000004804.1"/>
    </source>
</evidence>
<feature type="compositionally biased region" description="Basic and acidic residues" evidence="1">
    <location>
        <begin position="73"/>
        <end position="97"/>
    </location>
</feature>
<reference evidence="2" key="2">
    <citation type="submission" date="2025-08" db="UniProtKB">
        <authorList>
            <consortium name="Ensembl"/>
        </authorList>
    </citation>
    <scope>IDENTIFICATION</scope>
</reference>
<dbReference type="HOGENOM" id="CLU_1758176_0_0_1"/>
<reference evidence="3" key="1">
    <citation type="submission" date="2003-08" db="EMBL/GenBank/DDBJ databases">
        <authorList>
            <person name="Birren B."/>
            <person name="Nusbaum C."/>
            <person name="Abebe A."/>
            <person name="Abouelleil A."/>
            <person name="Adekoya E."/>
            <person name="Ait-zahra M."/>
            <person name="Allen N."/>
            <person name="Allen T."/>
            <person name="An P."/>
            <person name="Anderson M."/>
            <person name="Anderson S."/>
            <person name="Arachchi H."/>
            <person name="Armbruster J."/>
            <person name="Bachantsang P."/>
            <person name="Baldwin J."/>
            <person name="Barry A."/>
            <person name="Bayul T."/>
            <person name="Blitshsteyn B."/>
            <person name="Bloom T."/>
            <person name="Blye J."/>
            <person name="Boguslavskiy L."/>
            <person name="Borowsky M."/>
            <person name="Boukhgalter B."/>
            <person name="Brunache A."/>
            <person name="Butler J."/>
            <person name="Calixte N."/>
            <person name="Calvo S."/>
            <person name="Camarata J."/>
            <person name="Campo K."/>
            <person name="Chang J."/>
            <person name="Cheshatsang Y."/>
            <person name="Citroen M."/>
            <person name="Collymore A."/>
            <person name="Considine T."/>
            <person name="Cook A."/>
            <person name="Cooke P."/>
            <person name="Corum B."/>
            <person name="Cuomo C."/>
            <person name="David R."/>
            <person name="Dawoe T."/>
            <person name="Degray S."/>
            <person name="Dodge S."/>
            <person name="Dooley K."/>
            <person name="Dorje P."/>
            <person name="Dorjee K."/>
            <person name="Dorris L."/>
            <person name="Duffey N."/>
            <person name="Dupes A."/>
            <person name="Elkins T."/>
            <person name="Engels R."/>
            <person name="Erickson J."/>
            <person name="Farina A."/>
            <person name="Faro S."/>
            <person name="Ferreira P."/>
            <person name="Fischer H."/>
            <person name="Fitzgerald M."/>
            <person name="Foley K."/>
            <person name="Gage D."/>
            <person name="Galagan J."/>
            <person name="Gearin G."/>
            <person name="Gnerre S."/>
            <person name="Gnirke A."/>
            <person name="Goyette A."/>
            <person name="Graham J."/>
            <person name="Grandbois E."/>
            <person name="Gyaltsen K."/>
            <person name="Hafez N."/>
            <person name="Hagopian D."/>
            <person name="Hagos B."/>
            <person name="Hall J."/>
            <person name="Hatcher B."/>
            <person name="Heller A."/>
            <person name="Higgins H."/>
            <person name="Honan T."/>
            <person name="Horn A."/>
            <person name="Houde N."/>
            <person name="Hughes L."/>
            <person name="Hulme W."/>
            <person name="Husby E."/>
            <person name="Iliev I."/>
            <person name="Jaffe D."/>
            <person name="Jones C."/>
            <person name="Kamal M."/>
            <person name="Kamat A."/>
            <person name="Kamvysselis M."/>
            <person name="Karlsson E."/>
            <person name="Kells C."/>
            <person name="Kieu A."/>
            <person name="Kisner P."/>
            <person name="Kodira C."/>
            <person name="Kulbokas E."/>
            <person name="Labutti K."/>
            <person name="Lama D."/>
            <person name="Landers T."/>
            <person name="Leger J."/>
            <person name="Levine S."/>
            <person name="Lewis D."/>
            <person name="Lewis T."/>
            <person name="Lindblad-toh K."/>
            <person name="Liu X."/>
            <person name="Lokyitsang T."/>
            <person name="Lokyitsang Y."/>
            <person name="Lucien O."/>
            <person name="Lui A."/>
            <person name="Ma L.J."/>
            <person name="Mabbitt R."/>
            <person name="Macdonald J."/>
            <person name="Maclean C."/>
            <person name="Major J."/>
            <person name="Manning J."/>
            <person name="Marabella R."/>
            <person name="Maru K."/>
            <person name="Matthews C."/>
            <person name="Mauceli E."/>
            <person name="Mccarthy M."/>
            <person name="Mcdonough S."/>
            <person name="Mcghee T."/>
            <person name="Meldrim J."/>
            <person name="Meneus L."/>
            <person name="Mesirov J."/>
            <person name="Mihalev A."/>
            <person name="Mihova T."/>
            <person name="Mikkelsen T."/>
            <person name="Mlenga V."/>
            <person name="Moru K."/>
            <person name="Mozes J."/>
            <person name="Mulrain L."/>
            <person name="Munson G."/>
            <person name="Naylor J."/>
            <person name="Newes C."/>
            <person name="Nguyen C."/>
            <person name="Nguyen N."/>
            <person name="Nguyen T."/>
            <person name="Nicol R."/>
            <person name="Nielsen C."/>
            <person name="Nizzari M."/>
            <person name="Norbu C."/>
            <person name="Norbu N."/>
            <person name="O'donnell P."/>
            <person name="Okoawo O."/>
            <person name="O'leary S."/>
            <person name="Omotosho B."/>
            <person name="O'neill K."/>
            <person name="Osman S."/>
            <person name="Parker S."/>
            <person name="Perrin D."/>
            <person name="Phunkhang P."/>
            <person name="Piqani B."/>
            <person name="Purcell S."/>
            <person name="Rachupka T."/>
            <person name="Ramasamy U."/>
            <person name="Rameau R."/>
            <person name="Ray V."/>
            <person name="Raymond C."/>
            <person name="Retta R."/>
            <person name="Richardson S."/>
            <person name="Rise C."/>
            <person name="Rodriguez J."/>
            <person name="Rogers J."/>
            <person name="Rogov P."/>
            <person name="Rutman M."/>
            <person name="Schupbach R."/>
            <person name="Seaman C."/>
            <person name="Settipalli S."/>
            <person name="Sharpe T."/>
            <person name="Sheridan J."/>
            <person name="Sherpa N."/>
            <person name="Shi J."/>
            <person name="Smirnov S."/>
            <person name="Smith C."/>
            <person name="Sougnez C."/>
            <person name="Spencer B."/>
            <person name="Stalker J."/>
            <person name="Stange-thomann N."/>
            <person name="Stavropoulos S."/>
            <person name="Stetson K."/>
            <person name="Stone C."/>
            <person name="Stone S."/>
            <person name="Stubbs M."/>
            <person name="Talamas J."/>
            <person name="Tchuinga P."/>
            <person name="Tenzing P."/>
            <person name="Tesfaye S."/>
            <person name="Theodore J."/>
            <person name="Thoulutsang Y."/>
            <person name="Topham K."/>
            <person name="Towey S."/>
            <person name="Tsamla T."/>
            <person name="Tsomo N."/>
            <person name="Vallee D."/>
            <person name="Vassiliev H."/>
            <person name="Venkataraman V."/>
            <person name="Vinson J."/>
            <person name="Vo A."/>
            <person name="Wade C."/>
            <person name="Wang S."/>
            <person name="Wangchuk T."/>
            <person name="Wangdi T."/>
            <person name="Whittaker C."/>
            <person name="Wilkinson J."/>
            <person name="Wu Y."/>
            <person name="Wyman D."/>
            <person name="Yadav S."/>
            <person name="Yang S."/>
            <person name="Yang X."/>
            <person name="Yeager S."/>
            <person name="Yee E."/>
            <person name="Young G."/>
            <person name="Zainoun J."/>
            <person name="Zembeck L."/>
            <person name="Zimmer A."/>
            <person name="Zody M."/>
            <person name="Lander E."/>
        </authorList>
    </citation>
    <scope>NUCLEOTIDE SEQUENCE [LARGE SCALE GENOMIC DNA]</scope>
</reference>
<accession>H2YHK5</accession>
<keyword evidence="3" id="KW-1185">Reference proteome</keyword>
<sequence>MAKSSAKKSLELGKQSNSLANFNKLKTMMKDQFSKSSPIDPSPQGKRPIAPKKIAEKEKPAGDLLGQILNMQSEKKDATRQNKAKEKPSMPAEEDHIQPVEHLDKQELQARSDGQVCFYTLWSFADVRVLIRGTVHGEMMVKTDKVTQ</sequence>